<proteinExistence type="predicted"/>
<evidence type="ECO:0000313" key="2">
    <source>
        <dbReference type="EMBL" id="CAF4183163.1"/>
    </source>
</evidence>
<feature type="non-terminal residue" evidence="4">
    <location>
        <position position="1"/>
    </location>
</feature>
<comment type="caution">
    <text evidence="4">The sequence shown here is derived from an EMBL/GenBank/DDBJ whole genome shotgun (WGS) entry which is preliminary data.</text>
</comment>
<dbReference type="EMBL" id="CAJOBH010283910">
    <property type="protein sequence ID" value="CAF5173169.1"/>
    <property type="molecule type" value="Genomic_DNA"/>
</dbReference>
<dbReference type="PANTHER" id="PTHR44281">
    <property type="entry name" value="SPINDLE ASSEMBLY ABNORMAL PROTEIN 6 HOMOLOG"/>
    <property type="match status" value="1"/>
</dbReference>
<keyword evidence="1" id="KW-0175">Coiled coil</keyword>
<evidence type="ECO:0000313" key="5">
    <source>
        <dbReference type="Proteomes" id="UP000681967"/>
    </source>
</evidence>
<evidence type="ECO:0000313" key="4">
    <source>
        <dbReference type="EMBL" id="CAF5173169.1"/>
    </source>
</evidence>
<dbReference type="Gene3D" id="2.170.210.20">
    <property type="entry name" value="Spindle assembly abnormal protein 6, N-terminal domain"/>
    <property type="match status" value="1"/>
</dbReference>
<protein>
    <submittedName>
        <fullName evidence="4">Uncharacterized protein</fullName>
    </submittedName>
</protein>
<gene>
    <name evidence="4" type="ORF">BYL167_LOCUS77695</name>
    <name evidence="3" type="ORF">GIL414_LOCUS21488</name>
    <name evidence="2" type="ORF">SMN809_LOCUS21110</name>
</gene>
<dbReference type="Proteomes" id="UP000681720">
    <property type="component" value="Unassembled WGS sequence"/>
</dbReference>
<reference evidence="4" key="1">
    <citation type="submission" date="2021-02" db="EMBL/GenBank/DDBJ databases">
        <authorList>
            <person name="Nowell W R."/>
        </authorList>
    </citation>
    <scope>NUCLEOTIDE SEQUENCE</scope>
</reference>
<evidence type="ECO:0000256" key="1">
    <source>
        <dbReference type="SAM" id="Coils"/>
    </source>
</evidence>
<dbReference type="AlphaFoldDB" id="A0A8S3GUR9"/>
<dbReference type="Proteomes" id="UP000676336">
    <property type="component" value="Unassembled WGS sequence"/>
</dbReference>
<dbReference type="EMBL" id="CAJOBJ010018431">
    <property type="protein sequence ID" value="CAF4197849.1"/>
    <property type="molecule type" value="Genomic_DNA"/>
</dbReference>
<feature type="non-terminal residue" evidence="4">
    <location>
        <position position="84"/>
    </location>
</feature>
<dbReference type="PANTHER" id="PTHR44281:SF2">
    <property type="entry name" value="SPINDLE ASSEMBLY ABNORMAL PROTEIN 6 HOMOLOG"/>
    <property type="match status" value="1"/>
</dbReference>
<accession>A0A8S3GUR9</accession>
<sequence>HLSLLVTSANDHEIKNYLARRLQSKTTDYNQLSNDFEKLKRELESTQLDLKEKTANFQKLKLEWDSNNNQIVGRHMQELAEEKE</sequence>
<feature type="coiled-coil region" evidence="1">
    <location>
        <begin position="22"/>
        <end position="63"/>
    </location>
</feature>
<name>A0A8S3GUR9_9BILA</name>
<evidence type="ECO:0000313" key="3">
    <source>
        <dbReference type="EMBL" id="CAF4197849.1"/>
    </source>
</evidence>
<organism evidence="4 5">
    <name type="scientific">Rotaria magnacalcarata</name>
    <dbReference type="NCBI Taxonomy" id="392030"/>
    <lineage>
        <taxon>Eukaryota</taxon>
        <taxon>Metazoa</taxon>
        <taxon>Spiralia</taxon>
        <taxon>Gnathifera</taxon>
        <taxon>Rotifera</taxon>
        <taxon>Eurotatoria</taxon>
        <taxon>Bdelloidea</taxon>
        <taxon>Philodinida</taxon>
        <taxon>Philodinidae</taxon>
        <taxon>Rotaria</taxon>
    </lineage>
</organism>
<dbReference type="EMBL" id="CAJOBI010015525">
    <property type="protein sequence ID" value="CAF4183163.1"/>
    <property type="molecule type" value="Genomic_DNA"/>
</dbReference>
<dbReference type="InterPro" id="IPR038558">
    <property type="entry name" value="SAS-6_N_sf"/>
</dbReference>
<dbReference type="Proteomes" id="UP000681967">
    <property type="component" value="Unassembled WGS sequence"/>
</dbReference>